<reference evidence="1" key="1">
    <citation type="submission" date="2021-01" db="EMBL/GenBank/DDBJ databases">
        <authorList>
            <person name="Corre E."/>
            <person name="Pelletier E."/>
            <person name="Niang G."/>
            <person name="Scheremetjew M."/>
            <person name="Finn R."/>
            <person name="Kale V."/>
            <person name="Holt S."/>
            <person name="Cochrane G."/>
            <person name="Meng A."/>
            <person name="Brown T."/>
            <person name="Cohen L."/>
        </authorList>
    </citation>
    <scope>NUCLEOTIDE SEQUENCE</scope>
    <source>
        <strain evidence="1">CCMP1381</strain>
    </source>
</reference>
<gene>
    <name evidence="1" type="ORF">DSPE1174_LOCUS29442</name>
</gene>
<name>A0A7S2MET7_9STRA</name>
<sequence length="133" mass="14731">MPGSVKGAPAGRSWLIAFFSRSVPNVATIPPTAVYGAIKSRRINTVVVTAAVTSHFVEAFSLKTTRVTDDCVERVIVAIPLVGRRLTTGKYVKVRTEGLPPRRKARLVRRSVQQRSITLKSRMVVVRTKKKNF</sequence>
<dbReference type="EMBL" id="HBGS01056524">
    <property type="protein sequence ID" value="CAD9479022.1"/>
    <property type="molecule type" value="Transcribed_RNA"/>
</dbReference>
<dbReference type="AlphaFoldDB" id="A0A7S2MET7"/>
<protein>
    <submittedName>
        <fullName evidence="1">Uncharacterized protein</fullName>
    </submittedName>
</protein>
<organism evidence="1">
    <name type="scientific">Octactis speculum</name>
    <dbReference type="NCBI Taxonomy" id="3111310"/>
    <lineage>
        <taxon>Eukaryota</taxon>
        <taxon>Sar</taxon>
        <taxon>Stramenopiles</taxon>
        <taxon>Ochrophyta</taxon>
        <taxon>Dictyochophyceae</taxon>
        <taxon>Dictyochales</taxon>
        <taxon>Dictyochaceae</taxon>
        <taxon>Octactis</taxon>
    </lineage>
</organism>
<proteinExistence type="predicted"/>
<evidence type="ECO:0000313" key="1">
    <source>
        <dbReference type="EMBL" id="CAD9479022.1"/>
    </source>
</evidence>
<accession>A0A7S2MET7</accession>